<dbReference type="AlphaFoldDB" id="A0A0C3AYL0"/>
<evidence type="ECO:0000313" key="1">
    <source>
        <dbReference type="EMBL" id="KIM70077.1"/>
    </source>
</evidence>
<dbReference type="OrthoDB" id="2896980at2759"/>
<name>A0A0C3AYL0_9AGAM</name>
<gene>
    <name evidence="1" type="ORF">SCLCIDRAFT_504019</name>
</gene>
<evidence type="ECO:0000313" key="2">
    <source>
        <dbReference type="Proteomes" id="UP000053989"/>
    </source>
</evidence>
<dbReference type="Proteomes" id="UP000053989">
    <property type="component" value="Unassembled WGS sequence"/>
</dbReference>
<protein>
    <submittedName>
        <fullName evidence="1">Uncharacterized protein</fullName>
    </submittedName>
</protein>
<dbReference type="InParanoid" id="A0A0C3AYL0"/>
<reference evidence="1 2" key="1">
    <citation type="submission" date="2014-04" db="EMBL/GenBank/DDBJ databases">
        <authorList>
            <consortium name="DOE Joint Genome Institute"/>
            <person name="Kuo A."/>
            <person name="Kohler A."/>
            <person name="Nagy L.G."/>
            <person name="Floudas D."/>
            <person name="Copeland A."/>
            <person name="Barry K.W."/>
            <person name="Cichocki N."/>
            <person name="Veneault-Fourrey C."/>
            <person name="LaButti K."/>
            <person name="Lindquist E.A."/>
            <person name="Lipzen A."/>
            <person name="Lundell T."/>
            <person name="Morin E."/>
            <person name="Murat C."/>
            <person name="Sun H."/>
            <person name="Tunlid A."/>
            <person name="Henrissat B."/>
            <person name="Grigoriev I.V."/>
            <person name="Hibbett D.S."/>
            <person name="Martin F."/>
            <person name="Nordberg H.P."/>
            <person name="Cantor M.N."/>
            <person name="Hua S.X."/>
        </authorList>
    </citation>
    <scope>NUCLEOTIDE SEQUENCE [LARGE SCALE GENOMIC DNA]</scope>
    <source>
        <strain evidence="1 2">Foug A</strain>
    </source>
</reference>
<dbReference type="STRING" id="1036808.A0A0C3AYL0"/>
<proteinExistence type="predicted"/>
<reference evidence="2" key="2">
    <citation type="submission" date="2015-01" db="EMBL/GenBank/DDBJ databases">
        <title>Evolutionary Origins and Diversification of the Mycorrhizal Mutualists.</title>
        <authorList>
            <consortium name="DOE Joint Genome Institute"/>
            <consortium name="Mycorrhizal Genomics Consortium"/>
            <person name="Kohler A."/>
            <person name="Kuo A."/>
            <person name="Nagy L.G."/>
            <person name="Floudas D."/>
            <person name="Copeland A."/>
            <person name="Barry K.W."/>
            <person name="Cichocki N."/>
            <person name="Veneault-Fourrey C."/>
            <person name="LaButti K."/>
            <person name="Lindquist E.A."/>
            <person name="Lipzen A."/>
            <person name="Lundell T."/>
            <person name="Morin E."/>
            <person name="Murat C."/>
            <person name="Riley R."/>
            <person name="Ohm R."/>
            <person name="Sun H."/>
            <person name="Tunlid A."/>
            <person name="Henrissat B."/>
            <person name="Grigoriev I.V."/>
            <person name="Hibbett D.S."/>
            <person name="Martin F."/>
        </authorList>
    </citation>
    <scope>NUCLEOTIDE SEQUENCE [LARGE SCALE GENOMIC DNA]</scope>
    <source>
        <strain evidence="2">Foug A</strain>
    </source>
</reference>
<organism evidence="1 2">
    <name type="scientific">Scleroderma citrinum Foug A</name>
    <dbReference type="NCBI Taxonomy" id="1036808"/>
    <lineage>
        <taxon>Eukaryota</taxon>
        <taxon>Fungi</taxon>
        <taxon>Dikarya</taxon>
        <taxon>Basidiomycota</taxon>
        <taxon>Agaricomycotina</taxon>
        <taxon>Agaricomycetes</taxon>
        <taxon>Agaricomycetidae</taxon>
        <taxon>Boletales</taxon>
        <taxon>Sclerodermatineae</taxon>
        <taxon>Sclerodermataceae</taxon>
        <taxon>Scleroderma</taxon>
    </lineage>
</organism>
<dbReference type="EMBL" id="KN822005">
    <property type="protein sequence ID" value="KIM70077.1"/>
    <property type="molecule type" value="Genomic_DNA"/>
</dbReference>
<sequence length="160" mass="17642">MSTIGVRTQSLVQGTVNFPSAKALHWQSPVLAHIDRVMRNRFAKEIILSIPTHRETALLDNAAVISKQASKYSELCALIALCNYQDMIILDFTPNGAPWNDLTNPVNYLFSSGNPMTHKQLLIAAFVYGMRKAGLMGAYSEIIRNSMSCLTILIVCVVVA</sequence>
<dbReference type="HOGENOM" id="CLU_1653157_0_0_1"/>
<keyword evidence="2" id="KW-1185">Reference proteome</keyword>
<accession>A0A0C3AYL0</accession>